<accession>A0A6B3NB23</accession>
<dbReference type="EMBL" id="JAAHFQ010000174">
    <property type="protein sequence ID" value="NER28125.1"/>
    <property type="molecule type" value="Genomic_DNA"/>
</dbReference>
<dbReference type="PANTHER" id="PTHR42924">
    <property type="entry name" value="EXONUCLEASE"/>
    <property type="match status" value="1"/>
</dbReference>
<comment type="caution">
    <text evidence="2">The sequence shown here is derived from an EMBL/GenBank/DDBJ whole genome shotgun (WGS) entry which is preliminary data.</text>
</comment>
<dbReference type="GO" id="GO:0004534">
    <property type="term" value="F:5'-3' RNA exonuclease activity"/>
    <property type="evidence" value="ECO:0007669"/>
    <property type="project" value="TreeGrafter"/>
</dbReference>
<dbReference type="SMART" id="SM00481">
    <property type="entry name" value="POLIIIAc"/>
    <property type="match status" value="1"/>
</dbReference>
<reference evidence="2" key="1">
    <citation type="submission" date="2019-11" db="EMBL/GenBank/DDBJ databases">
        <title>Genomic insights into an expanded diversity of filamentous marine cyanobacteria reveals the extraordinary biosynthetic potential of Moorea and Okeania.</title>
        <authorList>
            <person name="Ferreira Leao T."/>
            <person name="Wang M."/>
            <person name="Moss N."/>
            <person name="Da Silva R."/>
            <person name="Sanders J."/>
            <person name="Nurk S."/>
            <person name="Gurevich A."/>
            <person name="Humphrey G."/>
            <person name="Reher R."/>
            <person name="Zhu Q."/>
            <person name="Belda-Ferre P."/>
            <person name="Glukhov E."/>
            <person name="Rex R."/>
            <person name="Dorrestein P.C."/>
            <person name="Knight R."/>
            <person name="Pevzner P."/>
            <person name="Gerwick W.H."/>
            <person name="Gerwick L."/>
        </authorList>
    </citation>
    <scope>NUCLEOTIDE SEQUENCE</scope>
    <source>
        <strain evidence="2">SIO1C4</strain>
    </source>
</reference>
<name>A0A6B3NB23_9CYAN</name>
<sequence length="236" mass="26035">MALNTTQTLTIPKVAAPDKQTLTEVWKTIQPDSCPYSYNFHMHTICSDGRLKPEELIEQAVAIGLKGLAITDHHTINGYQVAQSWLEDWQQQIPSTTQVPQLWTGMEITAELLGSEVHILGYAFDPEHPALHTYLQGSAPQNSEAKAESAIIAIHQAGGLAVLAHPARYRRSAKELIPLAAELGIDGVETYYAYANPKPWQPSQKQTQQVKQLSASYNLLNTCGTDTHGLSLLQRL</sequence>
<gene>
    <name evidence="2" type="ORF">F6J89_10945</name>
</gene>
<dbReference type="InterPro" id="IPR004013">
    <property type="entry name" value="PHP_dom"/>
</dbReference>
<dbReference type="InterPro" id="IPR016195">
    <property type="entry name" value="Pol/histidinol_Pase-like"/>
</dbReference>
<protein>
    <submittedName>
        <fullName evidence="2">PHP domain-containing protein</fullName>
    </submittedName>
</protein>
<evidence type="ECO:0000259" key="1">
    <source>
        <dbReference type="SMART" id="SM00481"/>
    </source>
</evidence>
<dbReference type="InterPro" id="IPR003141">
    <property type="entry name" value="Pol/His_phosphatase_N"/>
</dbReference>
<dbReference type="InterPro" id="IPR052018">
    <property type="entry name" value="PHP_domain"/>
</dbReference>
<dbReference type="SUPFAM" id="SSF89550">
    <property type="entry name" value="PHP domain-like"/>
    <property type="match status" value="1"/>
</dbReference>
<evidence type="ECO:0000313" key="2">
    <source>
        <dbReference type="EMBL" id="NER28125.1"/>
    </source>
</evidence>
<proteinExistence type="predicted"/>
<dbReference type="Pfam" id="PF02811">
    <property type="entry name" value="PHP"/>
    <property type="match status" value="1"/>
</dbReference>
<feature type="domain" description="Polymerase/histidinol phosphatase N-terminal" evidence="1">
    <location>
        <begin position="38"/>
        <end position="112"/>
    </location>
</feature>
<dbReference type="AlphaFoldDB" id="A0A6B3NB23"/>
<dbReference type="PANTHER" id="PTHR42924:SF3">
    <property type="entry name" value="POLYMERASE_HISTIDINOL PHOSPHATASE N-TERMINAL DOMAIN-CONTAINING PROTEIN"/>
    <property type="match status" value="1"/>
</dbReference>
<dbReference type="CDD" id="cd07438">
    <property type="entry name" value="PHP_HisPPase_AMP"/>
    <property type="match status" value="1"/>
</dbReference>
<organism evidence="2">
    <name type="scientific">Symploca sp. SIO1C4</name>
    <dbReference type="NCBI Taxonomy" id="2607765"/>
    <lineage>
        <taxon>Bacteria</taxon>
        <taxon>Bacillati</taxon>
        <taxon>Cyanobacteriota</taxon>
        <taxon>Cyanophyceae</taxon>
        <taxon>Coleofasciculales</taxon>
        <taxon>Coleofasciculaceae</taxon>
        <taxon>Symploca</taxon>
    </lineage>
</organism>
<dbReference type="GO" id="GO:0035312">
    <property type="term" value="F:5'-3' DNA exonuclease activity"/>
    <property type="evidence" value="ECO:0007669"/>
    <property type="project" value="TreeGrafter"/>
</dbReference>
<dbReference type="Gene3D" id="3.20.20.140">
    <property type="entry name" value="Metal-dependent hydrolases"/>
    <property type="match status" value="1"/>
</dbReference>